<protein>
    <submittedName>
        <fullName evidence="1">Uncharacterized protein</fullName>
    </submittedName>
</protein>
<keyword evidence="2" id="KW-1185">Reference proteome</keyword>
<dbReference type="EMBL" id="RWGY01000009">
    <property type="protein sequence ID" value="TVU36317.1"/>
    <property type="molecule type" value="Genomic_DNA"/>
</dbReference>
<sequence>MSGRHPRCSFSLAAPPRLIGSSEAAGPIGAGSRREFGAGGWRQLQLLRLSRGRWVRSRGSMATRPNLISAQGLKACCLHRDRYWKSLRPHALGALLGVFEAATSVLSSNCCHAPKLACATNRDLILAPPSRTNLHSSSITTPTTTAFSFAWASTLPADEVFRDFLKITYP</sequence>
<evidence type="ECO:0000313" key="2">
    <source>
        <dbReference type="Proteomes" id="UP000324897"/>
    </source>
</evidence>
<accession>A0A5J9VL56</accession>
<name>A0A5J9VL56_9POAL</name>
<evidence type="ECO:0000313" key="1">
    <source>
        <dbReference type="EMBL" id="TVU36317.1"/>
    </source>
</evidence>
<dbReference type="Gramene" id="TVU36317">
    <property type="protein sequence ID" value="TVU36317"/>
    <property type="gene ID" value="EJB05_18248"/>
</dbReference>
<dbReference type="Proteomes" id="UP000324897">
    <property type="component" value="Unassembled WGS sequence"/>
</dbReference>
<gene>
    <name evidence="1" type="ORF">EJB05_18248</name>
</gene>
<reference evidence="1 2" key="1">
    <citation type="journal article" date="2019" name="Sci. Rep.">
        <title>A high-quality genome of Eragrostis curvula grass provides insights into Poaceae evolution and supports new strategies to enhance forage quality.</title>
        <authorList>
            <person name="Carballo J."/>
            <person name="Santos B.A.C.M."/>
            <person name="Zappacosta D."/>
            <person name="Garbus I."/>
            <person name="Selva J.P."/>
            <person name="Gallo C.A."/>
            <person name="Diaz A."/>
            <person name="Albertini E."/>
            <person name="Caccamo M."/>
            <person name="Echenique V."/>
        </authorList>
    </citation>
    <scope>NUCLEOTIDE SEQUENCE [LARGE SCALE GENOMIC DNA]</scope>
    <source>
        <strain evidence="2">cv. Victoria</strain>
        <tissue evidence="1">Leaf</tissue>
    </source>
</reference>
<comment type="caution">
    <text evidence="1">The sequence shown here is derived from an EMBL/GenBank/DDBJ whole genome shotgun (WGS) entry which is preliminary data.</text>
</comment>
<dbReference type="AlphaFoldDB" id="A0A5J9VL56"/>
<proteinExistence type="predicted"/>
<organism evidence="1 2">
    <name type="scientific">Eragrostis curvula</name>
    <name type="common">weeping love grass</name>
    <dbReference type="NCBI Taxonomy" id="38414"/>
    <lineage>
        <taxon>Eukaryota</taxon>
        <taxon>Viridiplantae</taxon>
        <taxon>Streptophyta</taxon>
        <taxon>Embryophyta</taxon>
        <taxon>Tracheophyta</taxon>
        <taxon>Spermatophyta</taxon>
        <taxon>Magnoliopsida</taxon>
        <taxon>Liliopsida</taxon>
        <taxon>Poales</taxon>
        <taxon>Poaceae</taxon>
        <taxon>PACMAD clade</taxon>
        <taxon>Chloridoideae</taxon>
        <taxon>Eragrostideae</taxon>
        <taxon>Eragrostidinae</taxon>
        <taxon>Eragrostis</taxon>
    </lineage>
</organism>